<organism evidence="2 3">
    <name type="scientific">Paractinoplanes brasiliensis</name>
    <dbReference type="NCBI Taxonomy" id="52695"/>
    <lineage>
        <taxon>Bacteria</taxon>
        <taxon>Bacillati</taxon>
        <taxon>Actinomycetota</taxon>
        <taxon>Actinomycetes</taxon>
        <taxon>Micromonosporales</taxon>
        <taxon>Micromonosporaceae</taxon>
        <taxon>Paractinoplanes</taxon>
    </lineage>
</organism>
<feature type="compositionally biased region" description="Polar residues" evidence="1">
    <location>
        <begin position="1"/>
        <end position="10"/>
    </location>
</feature>
<accession>A0A4R6JB26</accession>
<name>A0A4R6JB26_9ACTN</name>
<comment type="caution">
    <text evidence="2">The sequence shown here is derived from an EMBL/GenBank/DDBJ whole genome shotgun (WGS) entry which is preliminary data.</text>
</comment>
<reference evidence="2 3" key="1">
    <citation type="submission" date="2019-03" db="EMBL/GenBank/DDBJ databases">
        <title>Sequencing the genomes of 1000 actinobacteria strains.</title>
        <authorList>
            <person name="Klenk H.-P."/>
        </authorList>
    </citation>
    <scope>NUCLEOTIDE SEQUENCE [LARGE SCALE GENOMIC DNA]</scope>
    <source>
        <strain evidence="2 3">DSM 43805</strain>
    </source>
</reference>
<dbReference type="Proteomes" id="UP000294901">
    <property type="component" value="Unassembled WGS sequence"/>
</dbReference>
<protein>
    <submittedName>
        <fullName evidence="2">Uncharacterized protein</fullName>
    </submittedName>
</protein>
<evidence type="ECO:0000313" key="3">
    <source>
        <dbReference type="Proteomes" id="UP000294901"/>
    </source>
</evidence>
<sequence>MTESNNQQSGRHAAKPDDLGDRSTVNIKKYLLKDEELERRAAAESQGRHAAPEAQS</sequence>
<dbReference type="EMBL" id="SNWR01000002">
    <property type="protein sequence ID" value="TDO32722.1"/>
    <property type="molecule type" value="Genomic_DNA"/>
</dbReference>
<evidence type="ECO:0000256" key="1">
    <source>
        <dbReference type="SAM" id="MobiDB-lite"/>
    </source>
</evidence>
<feature type="region of interest" description="Disordered" evidence="1">
    <location>
        <begin position="1"/>
        <end position="25"/>
    </location>
</feature>
<evidence type="ECO:0000313" key="2">
    <source>
        <dbReference type="EMBL" id="TDO32722.1"/>
    </source>
</evidence>
<gene>
    <name evidence="2" type="ORF">C8E87_8194</name>
</gene>
<keyword evidence="3" id="KW-1185">Reference proteome</keyword>
<proteinExistence type="predicted"/>
<dbReference type="AlphaFoldDB" id="A0A4R6JB26"/>
<dbReference type="RefSeq" id="WP_166661442.1">
    <property type="nucleotide sequence ID" value="NZ_BOMD01000108.1"/>
</dbReference>